<accession>A0A6I2V0M7</accession>
<dbReference type="InterPro" id="IPR036388">
    <property type="entry name" value="WH-like_DNA-bd_sf"/>
</dbReference>
<evidence type="ECO:0000259" key="4">
    <source>
        <dbReference type="PROSITE" id="PS51000"/>
    </source>
</evidence>
<evidence type="ECO:0000313" key="5">
    <source>
        <dbReference type="EMBL" id="MSV25924.1"/>
    </source>
</evidence>
<dbReference type="PROSITE" id="PS51000">
    <property type="entry name" value="HTH_DEOR_2"/>
    <property type="match status" value="1"/>
</dbReference>
<dbReference type="GO" id="GO:0003677">
    <property type="term" value="F:DNA binding"/>
    <property type="evidence" value="ECO:0007669"/>
    <property type="project" value="UniProtKB-KW"/>
</dbReference>
<dbReference type="InterPro" id="IPR001034">
    <property type="entry name" value="DeoR_HTH"/>
</dbReference>
<dbReference type="PANTHER" id="PTHR30363:SF56">
    <property type="entry name" value="TRANSCRIPTIONAL REGULATOR, DEOR FAMILY"/>
    <property type="match status" value="1"/>
</dbReference>
<dbReference type="Gene3D" id="3.40.50.1360">
    <property type="match status" value="1"/>
</dbReference>
<dbReference type="Proteomes" id="UP000430222">
    <property type="component" value="Unassembled WGS sequence"/>
</dbReference>
<dbReference type="RefSeq" id="WP_154621693.1">
    <property type="nucleotide sequence ID" value="NZ_CBCTNG010000003.1"/>
</dbReference>
<dbReference type="InterPro" id="IPR037171">
    <property type="entry name" value="NagB/RpiA_transferase-like"/>
</dbReference>
<dbReference type="InterPro" id="IPR036390">
    <property type="entry name" value="WH_DNA-bd_sf"/>
</dbReference>
<keyword evidence="1" id="KW-0805">Transcription regulation</keyword>
<sequence length="248" mass="27265">MLTEERYATILRILEEKKAVTVLELTKALHASESTVRRDLTALHKNGRLYKVYGGATSISNNYSSVENDMKTKNDLYPEEKIAIARRAAGLIKRKDFVYIDAGSTTLHMIDFLQEPGAVYVTNGISHAARLAEKGFRTFILGGEIKAVTEAVVGTEALNHLRAYNFTKGFFGTNGISMKSGFSTPDSSEGIIKGAALSRCTHAFVLADHSKFNKIAPITFASISSATIITGQLEDRKYRDYTTILEGE</sequence>
<evidence type="ECO:0000256" key="3">
    <source>
        <dbReference type="ARBA" id="ARBA00023163"/>
    </source>
</evidence>
<dbReference type="InterPro" id="IPR050313">
    <property type="entry name" value="Carb_Metab_HTH_regulators"/>
</dbReference>
<gene>
    <name evidence="5" type="ORF">FYJ78_12275</name>
</gene>
<evidence type="ECO:0000256" key="2">
    <source>
        <dbReference type="ARBA" id="ARBA00023125"/>
    </source>
</evidence>
<dbReference type="SUPFAM" id="SSF46785">
    <property type="entry name" value="Winged helix' DNA-binding domain"/>
    <property type="match status" value="1"/>
</dbReference>
<dbReference type="Pfam" id="PF00455">
    <property type="entry name" value="DeoRC"/>
    <property type="match status" value="1"/>
</dbReference>
<dbReference type="Gene3D" id="1.10.10.10">
    <property type="entry name" value="Winged helix-like DNA-binding domain superfamily/Winged helix DNA-binding domain"/>
    <property type="match status" value="1"/>
</dbReference>
<protein>
    <submittedName>
        <fullName evidence="5">DeoR/GlpR transcriptional regulator</fullName>
    </submittedName>
</protein>
<dbReference type="Pfam" id="PF08220">
    <property type="entry name" value="HTH_DeoR"/>
    <property type="match status" value="1"/>
</dbReference>
<dbReference type="PROSITE" id="PS00894">
    <property type="entry name" value="HTH_DEOR_1"/>
    <property type="match status" value="1"/>
</dbReference>
<dbReference type="EMBL" id="VUNL01000019">
    <property type="protein sequence ID" value="MSV25924.1"/>
    <property type="molecule type" value="Genomic_DNA"/>
</dbReference>
<dbReference type="PANTHER" id="PTHR30363">
    <property type="entry name" value="HTH-TYPE TRANSCRIPTIONAL REGULATOR SRLR-RELATED"/>
    <property type="match status" value="1"/>
</dbReference>
<dbReference type="SMART" id="SM01134">
    <property type="entry name" value="DeoRC"/>
    <property type="match status" value="1"/>
</dbReference>
<name>A0A6I2V0M7_9FIRM</name>
<organism evidence="5 6">
    <name type="scientific">Selenomonas montiformis</name>
    <dbReference type="NCBI Taxonomy" id="2652285"/>
    <lineage>
        <taxon>Bacteria</taxon>
        <taxon>Bacillati</taxon>
        <taxon>Bacillota</taxon>
        <taxon>Negativicutes</taxon>
        <taxon>Selenomonadales</taxon>
        <taxon>Selenomonadaceae</taxon>
        <taxon>Selenomonas</taxon>
    </lineage>
</organism>
<keyword evidence="6" id="KW-1185">Reference proteome</keyword>
<dbReference type="PRINTS" id="PR00037">
    <property type="entry name" value="HTHLACR"/>
</dbReference>
<dbReference type="AlphaFoldDB" id="A0A6I2V0M7"/>
<dbReference type="InterPro" id="IPR018356">
    <property type="entry name" value="Tscrpt_reg_HTH_DeoR_CS"/>
</dbReference>
<evidence type="ECO:0000313" key="6">
    <source>
        <dbReference type="Proteomes" id="UP000430222"/>
    </source>
</evidence>
<dbReference type="SUPFAM" id="SSF100950">
    <property type="entry name" value="NagB/RpiA/CoA transferase-like"/>
    <property type="match status" value="1"/>
</dbReference>
<dbReference type="InterPro" id="IPR014036">
    <property type="entry name" value="DeoR-like_C"/>
</dbReference>
<dbReference type="GO" id="GO:0003700">
    <property type="term" value="F:DNA-binding transcription factor activity"/>
    <property type="evidence" value="ECO:0007669"/>
    <property type="project" value="InterPro"/>
</dbReference>
<feature type="domain" description="HTH deoR-type" evidence="4">
    <location>
        <begin position="3"/>
        <end position="58"/>
    </location>
</feature>
<dbReference type="SMART" id="SM00420">
    <property type="entry name" value="HTH_DEOR"/>
    <property type="match status" value="1"/>
</dbReference>
<keyword evidence="2" id="KW-0238">DNA-binding</keyword>
<proteinExistence type="predicted"/>
<keyword evidence="3" id="KW-0804">Transcription</keyword>
<comment type="caution">
    <text evidence="5">The sequence shown here is derived from an EMBL/GenBank/DDBJ whole genome shotgun (WGS) entry which is preliminary data.</text>
</comment>
<reference evidence="5 6" key="1">
    <citation type="submission" date="2019-08" db="EMBL/GenBank/DDBJ databases">
        <title>In-depth cultivation of the pig gut microbiome towards novel bacterial diversity and tailored functional studies.</title>
        <authorList>
            <person name="Wylensek D."/>
            <person name="Hitch T.C.A."/>
            <person name="Clavel T."/>
        </authorList>
    </citation>
    <scope>NUCLEOTIDE SEQUENCE [LARGE SCALE GENOMIC DNA]</scope>
    <source>
        <strain evidence="6">WCA-380-WT-3B3</strain>
    </source>
</reference>
<evidence type="ECO:0000256" key="1">
    <source>
        <dbReference type="ARBA" id="ARBA00023015"/>
    </source>
</evidence>